<dbReference type="EMBL" id="UOEJ01000056">
    <property type="protein sequence ID" value="VAV94062.1"/>
    <property type="molecule type" value="Genomic_DNA"/>
</dbReference>
<gene>
    <name evidence="7" type="ORF">MNBD_ALPHA01-242</name>
</gene>
<dbReference type="InterPro" id="IPR003423">
    <property type="entry name" value="OMP_efflux"/>
</dbReference>
<keyword evidence="5" id="KW-0472">Membrane</keyword>
<name>A0A3B0RR79_9ZZZZ</name>
<dbReference type="Pfam" id="PF02321">
    <property type="entry name" value="OEP"/>
    <property type="match status" value="2"/>
</dbReference>
<evidence type="ECO:0000256" key="5">
    <source>
        <dbReference type="ARBA" id="ARBA00023136"/>
    </source>
</evidence>
<dbReference type="AlphaFoldDB" id="A0A3B0RR79"/>
<evidence type="ECO:0000256" key="6">
    <source>
        <dbReference type="ARBA" id="ARBA00023237"/>
    </source>
</evidence>
<keyword evidence="6" id="KW-0998">Cell outer membrane</keyword>
<dbReference type="GO" id="GO:0015288">
    <property type="term" value="F:porin activity"/>
    <property type="evidence" value="ECO:0007669"/>
    <property type="project" value="TreeGrafter"/>
</dbReference>
<accession>A0A3B0RR79</accession>
<dbReference type="PANTHER" id="PTHR30026:SF20">
    <property type="entry name" value="OUTER MEMBRANE PROTEIN TOLC"/>
    <property type="match status" value="1"/>
</dbReference>
<dbReference type="PANTHER" id="PTHR30026">
    <property type="entry name" value="OUTER MEMBRANE PROTEIN TOLC"/>
    <property type="match status" value="1"/>
</dbReference>
<dbReference type="GO" id="GO:0015562">
    <property type="term" value="F:efflux transmembrane transporter activity"/>
    <property type="evidence" value="ECO:0007669"/>
    <property type="project" value="InterPro"/>
</dbReference>
<evidence type="ECO:0000256" key="4">
    <source>
        <dbReference type="ARBA" id="ARBA00022692"/>
    </source>
</evidence>
<evidence type="ECO:0000256" key="1">
    <source>
        <dbReference type="ARBA" id="ARBA00004442"/>
    </source>
</evidence>
<keyword evidence="4" id="KW-0812">Transmembrane</keyword>
<dbReference type="Gene3D" id="1.20.1600.10">
    <property type="entry name" value="Outer membrane efflux proteins (OEP)"/>
    <property type="match status" value="1"/>
</dbReference>
<evidence type="ECO:0000256" key="3">
    <source>
        <dbReference type="ARBA" id="ARBA00022452"/>
    </source>
</evidence>
<dbReference type="GO" id="GO:0009279">
    <property type="term" value="C:cell outer membrane"/>
    <property type="evidence" value="ECO:0007669"/>
    <property type="project" value="UniProtKB-SubCell"/>
</dbReference>
<reference evidence="7" key="1">
    <citation type="submission" date="2018-06" db="EMBL/GenBank/DDBJ databases">
        <authorList>
            <person name="Zhirakovskaya E."/>
        </authorList>
    </citation>
    <scope>NUCLEOTIDE SEQUENCE</scope>
</reference>
<keyword evidence="3" id="KW-1134">Transmembrane beta strand</keyword>
<proteinExistence type="predicted"/>
<comment type="subcellular location">
    <subcellularLocation>
        <location evidence="1">Cell outer membrane</location>
    </subcellularLocation>
</comment>
<sequence>MKSQNWGLRNSLAACIAIFLVPTVANGGAQNQTSDLQSSAVSPGPSYGQIFKENIQTAVANHPRGAAAIAFRDSYRYRQREAEAGRYPTLEVGVSGRYRMAENFENRFDNITERSRRNTSARLNITGRQLLFDAGRTAGRVASAKHAFMAAHEEYGQIVSAIALLAIESHFQVIFQRQRQKLHQEIIVDHRLTLAKVKLRFESGRGPERDVALLESRLALAEAEASLVRRTLDAAISQYEENYGFLPETLKYPDIILNIPDSLEAAFEVGFQNNPSLSIANSMMQSSKASMKAEKAERLPQVSMELAATKYDLDRGNDDYDVTGRLVMNYSLYRGGATTARISRSHKEYERARHEEADTHRRVTREIKIAYQNIRPHDSRVVALKAATDASKRNSEQLSEQFTTTGGSLLSLLEAKKDHYQVQEKYMSALIEKEIMKYRLLDAMGILNMTLNIRLNKVEK</sequence>
<protein>
    <recommendedName>
        <fullName evidence="8">Type I secretion outer membrane protein, TolC family</fullName>
    </recommendedName>
</protein>
<dbReference type="SUPFAM" id="SSF56954">
    <property type="entry name" value="Outer membrane efflux proteins (OEP)"/>
    <property type="match status" value="1"/>
</dbReference>
<keyword evidence="2" id="KW-0813">Transport</keyword>
<organism evidence="7">
    <name type="scientific">hydrothermal vent metagenome</name>
    <dbReference type="NCBI Taxonomy" id="652676"/>
    <lineage>
        <taxon>unclassified sequences</taxon>
        <taxon>metagenomes</taxon>
        <taxon>ecological metagenomes</taxon>
    </lineage>
</organism>
<evidence type="ECO:0000256" key="2">
    <source>
        <dbReference type="ARBA" id="ARBA00022448"/>
    </source>
</evidence>
<dbReference type="InterPro" id="IPR051906">
    <property type="entry name" value="TolC-like"/>
</dbReference>
<dbReference type="GO" id="GO:1990281">
    <property type="term" value="C:efflux pump complex"/>
    <property type="evidence" value="ECO:0007669"/>
    <property type="project" value="TreeGrafter"/>
</dbReference>
<evidence type="ECO:0000313" key="7">
    <source>
        <dbReference type="EMBL" id="VAV94062.1"/>
    </source>
</evidence>
<evidence type="ECO:0008006" key="8">
    <source>
        <dbReference type="Google" id="ProtNLM"/>
    </source>
</evidence>